<comment type="caution">
    <text evidence="1">The sequence shown here is derived from an EMBL/GenBank/DDBJ whole genome shotgun (WGS) entry which is preliminary data.</text>
</comment>
<sequence length="356" mass="39814">MEPNVEQLLGGPRGRRLCLELAMEMDQDIRIALFHLGFNLDPGAGRSRKMLTMSPYGEAPPPPPEPTVNELAAMITSLDLTGITNGQVQKALERAVDTARYWQEPDGEDVLAAAPATSRALAHVAGGVLRTSAAESWTRESQVRQWAIDWRSSEDPAPLPGNPRQKLAEWARNQRAGEVRAAWERPADIRANVGGEWWSIPHGLIQTVARIPEGLSLVEDSLGWEEATTIAVSGTGRILEIRTEEDWTKLCRAFPLEVTASRRHDWFRTTGRHGRWVIPDWERASSRWDAVHLTVVGYLRLAGRALTVDEGTASVIAGWNPDSTFWLNDVVRESGEPRQHWHREHNQDEWELASGD</sequence>
<accession>A0A558HCA9</accession>
<organism evidence="1 2">
    <name type="scientific">Paenarthrobacter nitroguajacolicus</name>
    <name type="common">Arthrobacter nitroguajacolicus</name>
    <dbReference type="NCBI Taxonomy" id="211146"/>
    <lineage>
        <taxon>Bacteria</taxon>
        <taxon>Bacillati</taxon>
        <taxon>Actinomycetota</taxon>
        <taxon>Actinomycetes</taxon>
        <taxon>Micrococcales</taxon>
        <taxon>Micrococcaceae</taxon>
        <taxon>Paenarthrobacter</taxon>
    </lineage>
</organism>
<gene>
    <name evidence="1" type="ORF">FQP90_01075</name>
</gene>
<name>A0A558HCA9_PAENT</name>
<dbReference type="EMBL" id="VNFK01000001">
    <property type="protein sequence ID" value="TVU66766.1"/>
    <property type="molecule type" value="Genomic_DNA"/>
</dbReference>
<dbReference type="AlphaFoldDB" id="A0A558HCA9"/>
<evidence type="ECO:0000313" key="2">
    <source>
        <dbReference type="Proteomes" id="UP000316500"/>
    </source>
</evidence>
<evidence type="ECO:0000313" key="1">
    <source>
        <dbReference type="EMBL" id="TVU66766.1"/>
    </source>
</evidence>
<dbReference type="Proteomes" id="UP000316500">
    <property type="component" value="Unassembled WGS sequence"/>
</dbReference>
<reference evidence="1 2" key="1">
    <citation type="submission" date="2019-07" db="EMBL/GenBank/DDBJ databases">
        <title>Diversity of Bacteria from Kongsfjorden, Arctic.</title>
        <authorList>
            <person name="Yu Y."/>
        </authorList>
    </citation>
    <scope>NUCLEOTIDE SEQUENCE [LARGE SCALE GENOMIC DNA]</scope>
    <source>
        <strain evidence="1 2">SM1928</strain>
    </source>
</reference>
<protein>
    <submittedName>
        <fullName evidence="1">Uncharacterized protein</fullName>
    </submittedName>
</protein>
<dbReference type="RefSeq" id="WP_144647835.1">
    <property type="nucleotide sequence ID" value="NZ_VNFK01000001.1"/>
</dbReference>
<proteinExistence type="predicted"/>
<dbReference type="OrthoDB" id="4700192at2"/>